<dbReference type="Pfam" id="PF26640">
    <property type="entry name" value="DUF8212"/>
    <property type="match status" value="1"/>
</dbReference>
<accession>A0AAJ0FER3</accession>
<gene>
    <name evidence="3" type="ORF">QBC47DRAFT_370980</name>
</gene>
<name>A0AAJ0FER3_9PEZI</name>
<dbReference type="AlphaFoldDB" id="A0AAJ0FER3"/>
<organism evidence="3 4">
    <name type="scientific">Echria macrotheca</name>
    <dbReference type="NCBI Taxonomy" id="438768"/>
    <lineage>
        <taxon>Eukaryota</taxon>
        <taxon>Fungi</taxon>
        <taxon>Dikarya</taxon>
        <taxon>Ascomycota</taxon>
        <taxon>Pezizomycotina</taxon>
        <taxon>Sordariomycetes</taxon>
        <taxon>Sordariomycetidae</taxon>
        <taxon>Sordariales</taxon>
        <taxon>Schizotheciaceae</taxon>
        <taxon>Echria</taxon>
    </lineage>
</organism>
<proteinExistence type="predicted"/>
<dbReference type="Pfam" id="PF06985">
    <property type="entry name" value="HET"/>
    <property type="match status" value="1"/>
</dbReference>
<protein>
    <submittedName>
        <fullName evidence="3">HET-domain-containing protein</fullName>
    </submittedName>
</protein>
<comment type="caution">
    <text evidence="3">The sequence shown here is derived from an EMBL/GenBank/DDBJ whole genome shotgun (WGS) entry which is preliminary data.</text>
</comment>
<dbReference type="EMBL" id="MU839828">
    <property type="protein sequence ID" value="KAK1759044.1"/>
    <property type="molecule type" value="Genomic_DNA"/>
</dbReference>
<dbReference type="PANTHER" id="PTHR10622:SF12">
    <property type="entry name" value="HET DOMAIN-CONTAINING PROTEIN"/>
    <property type="match status" value="1"/>
</dbReference>
<evidence type="ECO:0000313" key="4">
    <source>
        <dbReference type="Proteomes" id="UP001239445"/>
    </source>
</evidence>
<feature type="domain" description="DUF8212" evidence="2">
    <location>
        <begin position="219"/>
        <end position="280"/>
    </location>
</feature>
<dbReference type="Proteomes" id="UP001239445">
    <property type="component" value="Unassembled WGS sequence"/>
</dbReference>
<evidence type="ECO:0000313" key="3">
    <source>
        <dbReference type="EMBL" id="KAK1759044.1"/>
    </source>
</evidence>
<feature type="domain" description="Heterokaryon incompatibility" evidence="1">
    <location>
        <begin position="22"/>
        <end position="110"/>
    </location>
</feature>
<dbReference type="InterPro" id="IPR058525">
    <property type="entry name" value="DUF8212"/>
</dbReference>
<evidence type="ECO:0000259" key="2">
    <source>
        <dbReference type="Pfam" id="PF26640"/>
    </source>
</evidence>
<keyword evidence="4" id="KW-1185">Reference proteome</keyword>
<sequence length="565" mass="64567">MRLINTSTRAFEEFIGRNIPQYAILSHTWEDGEVSFQDYVKGDHFAKKGYGKIDMTCKLAASQRIGYAWVDTCCIDKSSSAELTESINSMFRWYQRAVICYVFLSDLETTEPLESGLPSCRWFTRGWTLQELIAPRIICFYDASWTFRGEKTDLIPQLSAITRIRPEVLRHEERLSTICVAQKMSWAAYRQTTRVEDVAYCLLGIFDVNMPLIYGEEEKAFRRLQEEIIRTTPDLSILGWKWPPESPALFSNQQSTYSSVLATSPDVFAHATHSVAYPNDLLHLTDFSSTSQGLQICCHLAHVFSCNLPDFSSLIPISLSSVDGRREAIQLQTIGVGVYVRRNPYYLDWPHEAPTTKGTVRNRWLVTNSERINLAGAQRLHAQVLFSVENKLEMFEALPWARWNPEQSAFFSPLGSAQSSVAARIRMQDKELGRLDYTVDFVVYAVDWQVDANRPPGYPIPVPRYTILDWNEHRAVINELNTRITEYDPYPADSYLRHAGTPEVSKLVLKPSKGPPGRRAVISVRPELTTDPEHPEDPFWRLHVSCEECDVAHAPEPIDRRWAGC</sequence>
<evidence type="ECO:0000259" key="1">
    <source>
        <dbReference type="Pfam" id="PF06985"/>
    </source>
</evidence>
<dbReference type="InterPro" id="IPR010730">
    <property type="entry name" value="HET"/>
</dbReference>
<reference evidence="3" key="1">
    <citation type="submission" date="2023-06" db="EMBL/GenBank/DDBJ databases">
        <title>Genome-scale phylogeny and comparative genomics of the fungal order Sordariales.</title>
        <authorList>
            <consortium name="Lawrence Berkeley National Laboratory"/>
            <person name="Hensen N."/>
            <person name="Bonometti L."/>
            <person name="Westerberg I."/>
            <person name="Brannstrom I.O."/>
            <person name="Guillou S."/>
            <person name="Cros-Aarteil S."/>
            <person name="Calhoun S."/>
            <person name="Haridas S."/>
            <person name="Kuo A."/>
            <person name="Mondo S."/>
            <person name="Pangilinan J."/>
            <person name="Riley R."/>
            <person name="Labutti K."/>
            <person name="Andreopoulos B."/>
            <person name="Lipzen A."/>
            <person name="Chen C."/>
            <person name="Yanf M."/>
            <person name="Daum C."/>
            <person name="Ng V."/>
            <person name="Clum A."/>
            <person name="Steindorff A."/>
            <person name="Ohm R."/>
            <person name="Martin F."/>
            <person name="Silar P."/>
            <person name="Natvig D."/>
            <person name="Lalanne C."/>
            <person name="Gautier V."/>
            <person name="Ament-Velasquez S.L."/>
            <person name="Kruys A."/>
            <person name="Hutchinson M.I."/>
            <person name="Powell A.J."/>
            <person name="Barry K."/>
            <person name="Miller A.N."/>
            <person name="Grigoriev I.V."/>
            <person name="Debuchy R."/>
            <person name="Gladieux P."/>
            <person name="Thoren M.H."/>
            <person name="Johannesson H."/>
        </authorList>
    </citation>
    <scope>NUCLEOTIDE SEQUENCE</scope>
    <source>
        <strain evidence="3">PSN4</strain>
    </source>
</reference>
<dbReference type="PANTHER" id="PTHR10622">
    <property type="entry name" value="HET DOMAIN-CONTAINING PROTEIN"/>
    <property type="match status" value="1"/>
</dbReference>